<evidence type="ECO:0000259" key="1">
    <source>
        <dbReference type="SMART" id="SM01126"/>
    </source>
</evidence>
<evidence type="ECO:0000313" key="4">
    <source>
        <dbReference type="WBParaSite" id="SRAE_0000049800.1"/>
    </source>
</evidence>
<dbReference type="AlphaFoldDB" id="A0A090KZS0"/>
<dbReference type="CTD" id="36373740"/>
<gene>
    <name evidence="2 4 5" type="ORF">SRAE_0000049800</name>
</gene>
<protein>
    <submittedName>
        <fullName evidence="2 4">Transposase, ISXO2-like domain-containing protein</fullName>
    </submittedName>
</protein>
<dbReference type="SMART" id="SM01126">
    <property type="entry name" value="DDE_Tnp_IS1595"/>
    <property type="match status" value="1"/>
</dbReference>
<evidence type="ECO:0000313" key="3">
    <source>
        <dbReference type="Proteomes" id="UP000035682"/>
    </source>
</evidence>
<dbReference type="WBParaSite" id="SRAE_0000049800.1">
    <property type="protein sequence ID" value="SRAE_0000049800.1"/>
    <property type="gene ID" value="WBGene00256242"/>
</dbReference>
<reference evidence="3" key="1">
    <citation type="submission" date="2014-09" db="EMBL/GenBank/DDBJ databases">
        <authorList>
            <person name="Martin A.A."/>
        </authorList>
    </citation>
    <scope>NUCLEOTIDE SEQUENCE</scope>
    <source>
        <strain evidence="3">ED321</strain>
    </source>
</reference>
<keyword evidence="3" id="KW-1185">Reference proteome</keyword>
<dbReference type="Pfam" id="PF12762">
    <property type="entry name" value="DDE_Tnp_IS1595"/>
    <property type="match status" value="1"/>
</dbReference>
<dbReference type="Proteomes" id="UP000035682">
    <property type="component" value="Unplaced"/>
</dbReference>
<dbReference type="OrthoDB" id="5871964at2759"/>
<dbReference type="RefSeq" id="XP_024500581.1">
    <property type="nucleotide sequence ID" value="XM_024646395.1"/>
</dbReference>
<reference evidence="4" key="3">
    <citation type="submission" date="2020-12" db="UniProtKB">
        <authorList>
            <consortium name="WormBaseParasite"/>
        </authorList>
    </citation>
    <scope>IDENTIFICATION</scope>
</reference>
<dbReference type="EMBL" id="LN609407">
    <property type="protein sequence ID" value="CEF61372.1"/>
    <property type="molecule type" value="Genomic_DNA"/>
</dbReference>
<organism evidence="2">
    <name type="scientific">Strongyloides ratti</name>
    <name type="common">Parasitic roundworm</name>
    <dbReference type="NCBI Taxonomy" id="34506"/>
    <lineage>
        <taxon>Eukaryota</taxon>
        <taxon>Metazoa</taxon>
        <taxon>Ecdysozoa</taxon>
        <taxon>Nematoda</taxon>
        <taxon>Chromadorea</taxon>
        <taxon>Rhabditida</taxon>
        <taxon>Tylenchina</taxon>
        <taxon>Panagrolaimomorpha</taxon>
        <taxon>Strongyloidoidea</taxon>
        <taxon>Strongyloididae</taxon>
        <taxon>Strongyloides</taxon>
    </lineage>
</organism>
<name>A0A090KZS0_STRRB</name>
<evidence type="ECO:0000313" key="2">
    <source>
        <dbReference type="EMBL" id="CEF61372.1"/>
    </source>
</evidence>
<dbReference type="InterPro" id="IPR024445">
    <property type="entry name" value="Tnp_ISXO2-like"/>
</dbReference>
<sequence>MRKFLKRKWIVLHVEAQLLLKEQSKSSDAPKKAVEKLRVFAVPVKKRGSETLLEVIKKHVVPGLIIHSDLWRGYNGIEDILGFKHYTVNHSVNFKDPETGIHTNSIERTWNRFKLLISARSRTKKDMEERLWK</sequence>
<proteinExistence type="predicted"/>
<accession>A0A090KZS0</accession>
<dbReference type="PANTHER" id="PTHR47163">
    <property type="entry name" value="DDE_TNP_IS1595 DOMAIN-CONTAINING PROTEIN"/>
    <property type="match status" value="1"/>
</dbReference>
<dbReference type="PANTHER" id="PTHR47163:SF2">
    <property type="entry name" value="SI:DKEY-17M8.2"/>
    <property type="match status" value="1"/>
</dbReference>
<dbReference type="InterPro" id="IPR053164">
    <property type="entry name" value="IS1016-like_transposase"/>
</dbReference>
<reference evidence="2" key="2">
    <citation type="submission" date="2014-09" db="EMBL/GenBank/DDBJ databases">
        <authorList>
            <person name="Aslett A.Martin."/>
        </authorList>
    </citation>
    <scope>NUCLEOTIDE SEQUENCE</scope>
    <source>
        <strain evidence="2">ED321 Heterogonic</strain>
    </source>
</reference>
<feature type="domain" description="ISXO2-like transposase" evidence="1">
    <location>
        <begin position="17"/>
        <end position="122"/>
    </location>
</feature>
<dbReference type="WormBase" id="SRAE_0000049800">
    <property type="protein sequence ID" value="SRP08178"/>
    <property type="gene ID" value="WBGene00256242"/>
</dbReference>
<dbReference type="GeneID" id="36373740"/>
<evidence type="ECO:0000313" key="5">
    <source>
        <dbReference type="WormBase" id="SRAE_0000049800"/>
    </source>
</evidence>